<keyword evidence="1" id="KW-0472">Membrane</keyword>
<comment type="caution">
    <text evidence="2">The sequence shown here is derived from an EMBL/GenBank/DDBJ whole genome shotgun (WGS) entry which is preliminary data.</text>
</comment>
<keyword evidence="3" id="KW-1185">Reference proteome</keyword>
<evidence type="ECO:0008006" key="4">
    <source>
        <dbReference type="Google" id="ProtNLM"/>
    </source>
</evidence>
<accession>A0ABV8NKE4</accession>
<evidence type="ECO:0000313" key="2">
    <source>
        <dbReference type="EMBL" id="MFC4196089.1"/>
    </source>
</evidence>
<evidence type="ECO:0000313" key="3">
    <source>
        <dbReference type="Proteomes" id="UP001595792"/>
    </source>
</evidence>
<sequence>MKIINLNIVILLSILITWLFVGIKADDEFGGHSTFFKYKPSFQVYFKSPLGMQDMPANYPSELVTEEALYDDFVNKKHFSDNCILPYLADVFILITISLIGLKGYQLIKKSKHEEL</sequence>
<protein>
    <recommendedName>
        <fullName evidence="4">DUF4306 domain-containing protein</fullName>
    </recommendedName>
</protein>
<proteinExistence type="predicted"/>
<keyword evidence="1" id="KW-1133">Transmembrane helix</keyword>
<reference evidence="3" key="1">
    <citation type="journal article" date="2019" name="Int. J. Syst. Evol. Microbiol.">
        <title>The Global Catalogue of Microorganisms (GCM) 10K type strain sequencing project: providing services to taxonomists for standard genome sequencing and annotation.</title>
        <authorList>
            <consortium name="The Broad Institute Genomics Platform"/>
            <consortium name="The Broad Institute Genome Sequencing Center for Infectious Disease"/>
            <person name="Wu L."/>
            <person name="Ma J."/>
        </authorList>
    </citation>
    <scope>NUCLEOTIDE SEQUENCE [LARGE SCALE GENOMIC DNA]</scope>
    <source>
        <strain evidence="3">CCM 8689</strain>
    </source>
</reference>
<dbReference type="RefSeq" id="WP_378959418.1">
    <property type="nucleotide sequence ID" value="NZ_JBHRXC010000016.1"/>
</dbReference>
<feature type="transmembrane region" description="Helical" evidence="1">
    <location>
        <begin position="84"/>
        <end position="102"/>
    </location>
</feature>
<evidence type="ECO:0000256" key="1">
    <source>
        <dbReference type="SAM" id="Phobius"/>
    </source>
</evidence>
<gene>
    <name evidence="2" type="ORF">ACFOUY_05225</name>
</gene>
<organism evidence="2 3">
    <name type="scientific">Pedobacter jamesrossensis</name>
    <dbReference type="NCBI Taxonomy" id="1908238"/>
    <lineage>
        <taxon>Bacteria</taxon>
        <taxon>Pseudomonadati</taxon>
        <taxon>Bacteroidota</taxon>
        <taxon>Sphingobacteriia</taxon>
        <taxon>Sphingobacteriales</taxon>
        <taxon>Sphingobacteriaceae</taxon>
        <taxon>Pedobacter</taxon>
    </lineage>
</organism>
<keyword evidence="1" id="KW-0812">Transmembrane</keyword>
<dbReference type="EMBL" id="JBHSBY010000030">
    <property type="protein sequence ID" value="MFC4196089.1"/>
    <property type="molecule type" value="Genomic_DNA"/>
</dbReference>
<dbReference type="Proteomes" id="UP001595792">
    <property type="component" value="Unassembled WGS sequence"/>
</dbReference>
<name>A0ABV8NKE4_9SPHI</name>